<name>H0EIN8_GLAL7</name>
<feature type="signal peptide" evidence="7">
    <location>
        <begin position="1"/>
        <end position="35"/>
    </location>
</feature>
<organism evidence="9 10">
    <name type="scientific">Glarea lozoyensis (strain ATCC 74030 / MF5533)</name>
    <dbReference type="NCBI Taxonomy" id="1104152"/>
    <lineage>
        <taxon>Eukaryota</taxon>
        <taxon>Fungi</taxon>
        <taxon>Dikarya</taxon>
        <taxon>Ascomycota</taxon>
        <taxon>Pezizomycotina</taxon>
        <taxon>Leotiomycetes</taxon>
        <taxon>Helotiales</taxon>
        <taxon>Helotiaceae</taxon>
        <taxon>Glarea</taxon>
    </lineage>
</organism>
<protein>
    <recommendedName>
        <fullName evidence="3 6">peptidylprolyl isomerase</fullName>
        <ecNumber evidence="3 6">5.2.1.8</ecNumber>
    </recommendedName>
</protein>
<evidence type="ECO:0000256" key="4">
    <source>
        <dbReference type="ARBA" id="ARBA00023110"/>
    </source>
</evidence>
<evidence type="ECO:0000256" key="7">
    <source>
        <dbReference type="SAM" id="SignalP"/>
    </source>
</evidence>
<evidence type="ECO:0000256" key="6">
    <source>
        <dbReference type="PROSITE-ProRule" id="PRU00277"/>
    </source>
</evidence>
<dbReference type="InterPro" id="IPR001179">
    <property type="entry name" value="PPIase_FKBP_dom"/>
</dbReference>
<dbReference type="SUPFAM" id="SSF54534">
    <property type="entry name" value="FKBP-like"/>
    <property type="match status" value="1"/>
</dbReference>
<feature type="chain" id="PRO_5003531532" description="peptidylprolyl isomerase" evidence="7">
    <location>
        <begin position="36"/>
        <end position="201"/>
    </location>
</feature>
<dbReference type="InterPro" id="IPR044609">
    <property type="entry name" value="FKBP2/11"/>
</dbReference>
<dbReference type="GO" id="GO:0005783">
    <property type="term" value="C:endoplasmic reticulum"/>
    <property type="evidence" value="ECO:0007669"/>
    <property type="project" value="TreeGrafter"/>
</dbReference>
<sequence>MITQWKFNHMQSYKINMRFLTLSIAALASAVTVLAADEVKIDVTRAVECERKSQKGDKISVHYRGTLQDGGKQFDASYDRGTPLSFVVGKGSVIKGWDDNLLDMCIGEKRTLTIPPAFGYGDRAMGPIPAGSTLIFETELMGIDGVEAPVSIIEKSSASSVADSATEGVKHGAASVVSKAAEAAMTILADTDGDGQEHNEL</sequence>
<evidence type="ECO:0000256" key="2">
    <source>
        <dbReference type="ARBA" id="ARBA00002388"/>
    </source>
</evidence>
<comment type="catalytic activity">
    <reaction evidence="1 6">
        <text>[protein]-peptidylproline (omega=180) = [protein]-peptidylproline (omega=0)</text>
        <dbReference type="Rhea" id="RHEA:16237"/>
        <dbReference type="Rhea" id="RHEA-COMP:10747"/>
        <dbReference type="Rhea" id="RHEA-COMP:10748"/>
        <dbReference type="ChEBI" id="CHEBI:83833"/>
        <dbReference type="ChEBI" id="CHEBI:83834"/>
        <dbReference type="EC" id="5.2.1.8"/>
    </reaction>
</comment>
<dbReference type="HOGENOM" id="CLU_013615_8_1_1"/>
<keyword evidence="4 6" id="KW-0697">Rotamase</keyword>
<keyword evidence="7" id="KW-0732">Signal</keyword>
<dbReference type="PROSITE" id="PS50059">
    <property type="entry name" value="FKBP_PPIASE"/>
    <property type="match status" value="1"/>
</dbReference>
<comment type="caution">
    <text evidence="9">The sequence shown here is derived from an EMBL/GenBank/DDBJ whole genome shotgun (WGS) entry which is preliminary data.</text>
</comment>
<evidence type="ECO:0000313" key="10">
    <source>
        <dbReference type="Proteomes" id="UP000005446"/>
    </source>
</evidence>
<dbReference type="Proteomes" id="UP000005446">
    <property type="component" value="Unassembled WGS sequence"/>
</dbReference>
<dbReference type="PANTHER" id="PTHR45779:SF7">
    <property type="entry name" value="PEPTIDYLPROLYL ISOMERASE"/>
    <property type="match status" value="1"/>
</dbReference>
<dbReference type="Gene3D" id="3.10.50.40">
    <property type="match status" value="1"/>
</dbReference>
<dbReference type="InterPro" id="IPR046357">
    <property type="entry name" value="PPIase_dom_sf"/>
</dbReference>
<dbReference type="InParanoid" id="H0EIN8"/>
<accession>H0EIN8</accession>
<reference evidence="9 10" key="1">
    <citation type="journal article" date="2012" name="Eukaryot. Cell">
        <title>Genome sequence of the fungus Glarea lozoyensis: the first genome sequence of a species from the Helotiaceae family.</title>
        <authorList>
            <person name="Youssar L."/>
            <person name="Gruening B.A."/>
            <person name="Erxleben A."/>
            <person name="Guenther S."/>
            <person name="Huettel W."/>
        </authorList>
    </citation>
    <scope>NUCLEOTIDE SEQUENCE [LARGE SCALE GENOMIC DNA]</scope>
    <source>
        <strain evidence="10">ATCC 74030 / MF5533</strain>
    </source>
</reference>
<gene>
    <name evidence="9" type="ORF">M7I_2398</name>
</gene>
<dbReference type="PANTHER" id="PTHR45779">
    <property type="entry name" value="PEPTIDYLPROLYL ISOMERASE"/>
    <property type="match status" value="1"/>
</dbReference>
<evidence type="ECO:0000256" key="5">
    <source>
        <dbReference type="ARBA" id="ARBA00023235"/>
    </source>
</evidence>
<dbReference type="EMBL" id="AGUE01000048">
    <property type="protein sequence ID" value="EHL01609.1"/>
    <property type="molecule type" value="Genomic_DNA"/>
</dbReference>
<dbReference type="FunFam" id="3.10.50.40:FF:000006">
    <property type="entry name" value="Peptidyl-prolyl cis-trans isomerase"/>
    <property type="match status" value="1"/>
</dbReference>
<evidence type="ECO:0000259" key="8">
    <source>
        <dbReference type="PROSITE" id="PS50059"/>
    </source>
</evidence>
<dbReference type="FunCoup" id="H0EIN8">
    <property type="interactions" value="351"/>
</dbReference>
<evidence type="ECO:0000313" key="9">
    <source>
        <dbReference type="EMBL" id="EHL01609.1"/>
    </source>
</evidence>
<dbReference type="Pfam" id="PF00254">
    <property type="entry name" value="FKBP_C"/>
    <property type="match status" value="1"/>
</dbReference>
<comment type="function">
    <text evidence="2">PPIases accelerate the folding of proteins. It catalyzes the cis-trans isomerization of proline imidic peptide bonds in oligopeptides.</text>
</comment>
<evidence type="ECO:0000256" key="1">
    <source>
        <dbReference type="ARBA" id="ARBA00000971"/>
    </source>
</evidence>
<feature type="domain" description="PPIase FKBP-type" evidence="8">
    <location>
        <begin position="56"/>
        <end position="144"/>
    </location>
</feature>
<dbReference type="GO" id="GO:0003755">
    <property type="term" value="F:peptidyl-prolyl cis-trans isomerase activity"/>
    <property type="evidence" value="ECO:0007669"/>
    <property type="project" value="UniProtKB-KW"/>
</dbReference>
<keyword evidence="5 6" id="KW-0413">Isomerase</keyword>
<dbReference type="AlphaFoldDB" id="H0EIN8"/>
<dbReference type="OrthoDB" id="1902587at2759"/>
<evidence type="ECO:0000256" key="3">
    <source>
        <dbReference type="ARBA" id="ARBA00013194"/>
    </source>
</evidence>
<dbReference type="EC" id="5.2.1.8" evidence="3 6"/>
<proteinExistence type="predicted"/>
<keyword evidence="10" id="KW-1185">Reference proteome</keyword>